<dbReference type="EMBL" id="JAURVH010001531">
    <property type="protein sequence ID" value="KAK5904085.1"/>
    <property type="molecule type" value="Genomic_DNA"/>
</dbReference>
<accession>A0AAN8CI93</accession>
<proteinExistence type="predicted"/>
<reference evidence="1 2" key="1">
    <citation type="journal article" date="2023" name="Mol. Biol. Evol.">
        <title>Genomics of Secondarily Temperate Adaptation in the Only Non-Antarctic Icefish.</title>
        <authorList>
            <person name="Rivera-Colon A.G."/>
            <person name="Rayamajhi N."/>
            <person name="Minhas B.F."/>
            <person name="Madrigal G."/>
            <person name="Bilyk K.T."/>
            <person name="Yoon V."/>
            <person name="Hune M."/>
            <person name="Gregory S."/>
            <person name="Cheng C.H.C."/>
            <person name="Catchen J.M."/>
        </authorList>
    </citation>
    <scope>NUCLEOTIDE SEQUENCE [LARGE SCALE GENOMIC DNA]</scope>
    <source>
        <tissue evidence="1">White muscle</tissue>
    </source>
</reference>
<dbReference type="Proteomes" id="UP001331515">
    <property type="component" value="Unassembled WGS sequence"/>
</dbReference>
<sequence>MCFRGAGGVGWEGRTRPAFTNRAIQTFVGTSQTLVQTSSWRVRTFNRAMTVQQLRYDRYLETHMWKNPEPL</sequence>
<protein>
    <submittedName>
        <fullName evidence="1">Uncharacterized protein</fullName>
    </submittedName>
</protein>
<evidence type="ECO:0000313" key="1">
    <source>
        <dbReference type="EMBL" id="KAK5904085.1"/>
    </source>
</evidence>
<evidence type="ECO:0000313" key="2">
    <source>
        <dbReference type="Proteomes" id="UP001331515"/>
    </source>
</evidence>
<gene>
    <name evidence="1" type="ORF">CgunFtcFv8_007806</name>
</gene>
<dbReference type="AlphaFoldDB" id="A0AAN8CI93"/>
<name>A0AAN8CI93_CHAGU</name>
<keyword evidence="2" id="KW-1185">Reference proteome</keyword>
<organism evidence="1 2">
    <name type="scientific">Champsocephalus gunnari</name>
    <name type="common">Mackerel icefish</name>
    <dbReference type="NCBI Taxonomy" id="52237"/>
    <lineage>
        <taxon>Eukaryota</taxon>
        <taxon>Metazoa</taxon>
        <taxon>Chordata</taxon>
        <taxon>Craniata</taxon>
        <taxon>Vertebrata</taxon>
        <taxon>Euteleostomi</taxon>
        <taxon>Actinopterygii</taxon>
        <taxon>Neopterygii</taxon>
        <taxon>Teleostei</taxon>
        <taxon>Neoteleostei</taxon>
        <taxon>Acanthomorphata</taxon>
        <taxon>Eupercaria</taxon>
        <taxon>Perciformes</taxon>
        <taxon>Notothenioidei</taxon>
        <taxon>Channichthyidae</taxon>
        <taxon>Champsocephalus</taxon>
    </lineage>
</organism>
<comment type="caution">
    <text evidence="1">The sequence shown here is derived from an EMBL/GenBank/DDBJ whole genome shotgun (WGS) entry which is preliminary data.</text>
</comment>